<name>A0A6A6VWU4_9PEZI</name>
<evidence type="ECO:0000313" key="3">
    <source>
        <dbReference type="EMBL" id="KAF2755062.1"/>
    </source>
</evidence>
<keyword evidence="2" id="KW-0812">Transmembrane</keyword>
<keyword evidence="2" id="KW-0472">Membrane</keyword>
<reference evidence="3" key="1">
    <citation type="journal article" date="2020" name="Stud. Mycol.">
        <title>101 Dothideomycetes genomes: a test case for predicting lifestyles and emergence of pathogens.</title>
        <authorList>
            <person name="Haridas S."/>
            <person name="Albert R."/>
            <person name="Binder M."/>
            <person name="Bloem J."/>
            <person name="Labutti K."/>
            <person name="Salamov A."/>
            <person name="Andreopoulos B."/>
            <person name="Baker S."/>
            <person name="Barry K."/>
            <person name="Bills G."/>
            <person name="Bluhm B."/>
            <person name="Cannon C."/>
            <person name="Castanera R."/>
            <person name="Culley D."/>
            <person name="Daum C."/>
            <person name="Ezra D."/>
            <person name="Gonzalez J."/>
            <person name="Henrissat B."/>
            <person name="Kuo A."/>
            <person name="Liang C."/>
            <person name="Lipzen A."/>
            <person name="Lutzoni F."/>
            <person name="Magnuson J."/>
            <person name="Mondo S."/>
            <person name="Nolan M."/>
            <person name="Ohm R."/>
            <person name="Pangilinan J."/>
            <person name="Park H.-J."/>
            <person name="Ramirez L."/>
            <person name="Alfaro M."/>
            <person name="Sun H."/>
            <person name="Tritt A."/>
            <person name="Yoshinaga Y."/>
            <person name="Zwiers L.-H."/>
            <person name="Turgeon B."/>
            <person name="Goodwin S."/>
            <person name="Spatafora J."/>
            <person name="Crous P."/>
            <person name="Grigoriev I."/>
        </authorList>
    </citation>
    <scope>NUCLEOTIDE SEQUENCE</scope>
    <source>
        <strain evidence="3">CBS 121739</strain>
    </source>
</reference>
<dbReference type="GeneID" id="54489485"/>
<feature type="region of interest" description="Disordered" evidence="1">
    <location>
        <begin position="270"/>
        <end position="326"/>
    </location>
</feature>
<dbReference type="EMBL" id="ML996578">
    <property type="protein sequence ID" value="KAF2755062.1"/>
    <property type="molecule type" value="Genomic_DNA"/>
</dbReference>
<feature type="compositionally biased region" description="Polar residues" evidence="1">
    <location>
        <begin position="425"/>
        <end position="440"/>
    </location>
</feature>
<dbReference type="OrthoDB" id="5376312at2759"/>
<feature type="transmembrane region" description="Helical" evidence="2">
    <location>
        <begin position="25"/>
        <end position="45"/>
    </location>
</feature>
<organism evidence="3 4">
    <name type="scientific">Pseudovirgaria hyperparasitica</name>
    <dbReference type="NCBI Taxonomy" id="470096"/>
    <lineage>
        <taxon>Eukaryota</taxon>
        <taxon>Fungi</taxon>
        <taxon>Dikarya</taxon>
        <taxon>Ascomycota</taxon>
        <taxon>Pezizomycotina</taxon>
        <taxon>Dothideomycetes</taxon>
        <taxon>Dothideomycetes incertae sedis</taxon>
        <taxon>Acrospermales</taxon>
        <taxon>Acrospermaceae</taxon>
        <taxon>Pseudovirgaria</taxon>
    </lineage>
</organism>
<keyword evidence="2" id="KW-1133">Transmembrane helix</keyword>
<feature type="compositionally biased region" description="Low complexity" evidence="1">
    <location>
        <begin position="306"/>
        <end position="316"/>
    </location>
</feature>
<sequence>MRLPILERTTVSLAKRADDKGRTTLIIVAALVIGLLVLSITFHYFTRAARARANGTAGNPTSVGRGGIWSRWPWQQKSNRGAYSSSLQGDELTPSAHRSQASINATRDADTEMAASAANPNVPAEGGVDRNTSVRSVMTLPAYSLAARENERILGREGERAGIDVVIEYPEADEEEEARREEEMNSLYQIRVARRAEAAEREERRRLRREARARGDMQAVAEIRRRAESAASESLSAQLIAEHQLVNRERRVSSVDYRNVGLATHDGTRIRANSSESDRRPLLDSAASMAESHRTLSTDMGHTRGRSGSSVLSLSTNASDEDMTTQRTISRTSGNTDFEIISLRHSDTPSASHSAYDMTPGSDMGVQSIPQIDPPVYDDLAIEDAPPYESPVSSRPPPFPNISQRHISGRNAPQLPDIERLPSIRVTNVSQDARANASSQ</sequence>
<accession>A0A6A6VWU4</accession>
<gene>
    <name evidence="3" type="ORF">EJ05DRAFT_513380</name>
</gene>
<dbReference type="Proteomes" id="UP000799437">
    <property type="component" value="Unassembled WGS sequence"/>
</dbReference>
<evidence type="ECO:0000256" key="2">
    <source>
        <dbReference type="SAM" id="Phobius"/>
    </source>
</evidence>
<evidence type="ECO:0000313" key="4">
    <source>
        <dbReference type="Proteomes" id="UP000799437"/>
    </source>
</evidence>
<protein>
    <submittedName>
        <fullName evidence="3">Uncharacterized protein</fullName>
    </submittedName>
</protein>
<keyword evidence="4" id="KW-1185">Reference proteome</keyword>
<dbReference type="AlphaFoldDB" id="A0A6A6VWU4"/>
<feature type="region of interest" description="Disordered" evidence="1">
    <location>
        <begin position="345"/>
        <end position="440"/>
    </location>
</feature>
<proteinExistence type="predicted"/>
<evidence type="ECO:0000256" key="1">
    <source>
        <dbReference type="SAM" id="MobiDB-lite"/>
    </source>
</evidence>
<dbReference type="RefSeq" id="XP_033597513.1">
    <property type="nucleotide sequence ID" value="XM_033748431.1"/>
</dbReference>
<feature type="compositionally biased region" description="Polar residues" evidence="1">
    <location>
        <begin position="96"/>
        <end position="105"/>
    </location>
</feature>
<feature type="region of interest" description="Disordered" evidence="1">
    <location>
        <begin position="80"/>
        <end position="129"/>
    </location>
</feature>